<accession>A0A5N7MVU5</accession>
<comment type="caution">
    <text evidence="1">The sequence shown here is derived from an EMBL/GenBank/DDBJ whole genome shotgun (WGS) entry which is preliminary data.</text>
</comment>
<gene>
    <name evidence="1" type="ORF">FS320_35530</name>
</gene>
<dbReference type="Proteomes" id="UP000403266">
    <property type="component" value="Unassembled WGS sequence"/>
</dbReference>
<sequence length="65" mass="7025">MGWPEPEWGGLVSAVASGLRFIKQEARAPSEADDLQKPNGKLCFEAFAVLGKFASMKILVESAED</sequence>
<proteinExistence type="predicted"/>
<dbReference type="RefSeq" id="WP_152717067.1">
    <property type="nucleotide sequence ID" value="NZ_VOSJ01000359.1"/>
</dbReference>
<evidence type="ECO:0000313" key="2">
    <source>
        <dbReference type="Proteomes" id="UP000403266"/>
    </source>
</evidence>
<protein>
    <submittedName>
        <fullName evidence="1">Uncharacterized protein</fullName>
    </submittedName>
</protein>
<keyword evidence="2" id="KW-1185">Reference proteome</keyword>
<evidence type="ECO:0000313" key="1">
    <source>
        <dbReference type="EMBL" id="MPR30214.1"/>
    </source>
</evidence>
<name>A0A5N7MVU5_9HYPH</name>
<organism evidence="1 2">
    <name type="scientific">Microvirga tunisiensis</name>
    <dbReference type="NCBI Taxonomy" id="2108360"/>
    <lineage>
        <taxon>Bacteria</taxon>
        <taxon>Pseudomonadati</taxon>
        <taxon>Pseudomonadota</taxon>
        <taxon>Alphaproteobacteria</taxon>
        <taxon>Hyphomicrobiales</taxon>
        <taxon>Methylobacteriaceae</taxon>
        <taxon>Microvirga</taxon>
    </lineage>
</organism>
<reference evidence="1 2" key="1">
    <citation type="journal article" date="2019" name="Syst. Appl. Microbiol.">
        <title>Microvirga tunisiensis sp. nov., a root nodule symbiotic bacterium isolated from Lupinus micranthus and L. luteus grown in Northern Tunisia.</title>
        <authorList>
            <person name="Msaddak A."/>
            <person name="Rejili M."/>
            <person name="Duran D."/>
            <person name="Mars M."/>
            <person name="Palacios J.M."/>
            <person name="Ruiz-Argueso T."/>
            <person name="Rey L."/>
            <person name="Imperial J."/>
        </authorList>
    </citation>
    <scope>NUCLEOTIDE SEQUENCE [LARGE SCALE GENOMIC DNA]</scope>
    <source>
        <strain evidence="1 2">Lmie10</strain>
    </source>
</reference>
<dbReference type="AlphaFoldDB" id="A0A5N7MVU5"/>
<dbReference type="EMBL" id="VOSK01000328">
    <property type="protein sequence ID" value="MPR30214.1"/>
    <property type="molecule type" value="Genomic_DNA"/>
</dbReference>